<name>A0A841GSQ9_9BACT</name>
<organism evidence="2 3">
    <name type="scientific">Longimicrobium terrae</name>
    <dbReference type="NCBI Taxonomy" id="1639882"/>
    <lineage>
        <taxon>Bacteria</taxon>
        <taxon>Pseudomonadati</taxon>
        <taxon>Gemmatimonadota</taxon>
        <taxon>Longimicrobiia</taxon>
        <taxon>Longimicrobiales</taxon>
        <taxon>Longimicrobiaceae</taxon>
        <taxon>Longimicrobium</taxon>
    </lineage>
</organism>
<dbReference type="Proteomes" id="UP000582837">
    <property type="component" value="Unassembled WGS sequence"/>
</dbReference>
<sequence length="90" mass="9782">MVQEKTIHGAALTLAVGAGVAALYFVVDQIAHGRVAYALVFALLLAYMLMVVRVTWRAWASGIRVPSEQPLVMRAMGWSIIAVIFLILAI</sequence>
<dbReference type="EMBL" id="JACHIA010000004">
    <property type="protein sequence ID" value="MBB6070340.1"/>
    <property type="molecule type" value="Genomic_DNA"/>
</dbReference>
<keyword evidence="1" id="KW-1133">Transmembrane helix</keyword>
<reference evidence="2 3" key="1">
    <citation type="submission" date="2020-08" db="EMBL/GenBank/DDBJ databases">
        <title>Genomic Encyclopedia of Type Strains, Phase IV (KMG-IV): sequencing the most valuable type-strain genomes for metagenomic binning, comparative biology and taxonomic classification.</title>
        <authorList>
            <person name="Goeker M."/>
        </authorList>
    </citation>
    <scope>NUCLEOTIDE SEQUENCE [LARGE SCALE GENOMIC DNA]</scope>
    <source>
        <strain evidence="2 3">DSM 29007</strain>
    </source>
</reference>
<dbReference type="RefSeq" id="WP_170035730.1">
    <property type="nucleotide sequence ID" value="NZ_JABDTL010000001.1"/>
</dbReference>
<keyword evidence="1" id="KW-0472">Membrane</keyword>
<accession>A0A841GSQ9</accession>
<feature type="transmembrane region" description="Helical" evidence="1">
    <location>
        <begin position="6"/>
        <end position="27"/>
    </location>
</feature>
<dbReference type="AlphaFoldDB" id="A0A841GSQ9"/>
<feature type="transmembrane region" description="Helical" evidence="1">
    <location>
        <begin position="71"/>
        <end position="89"/>
    </location>
</feature>
<proteinExistence type="predicted"/>
<evidence type="ECO:0000256" key="1">
    <source>
        <dbReference type="SAM" id="Phobius"/>
    </source>
</evidence>
<feature type="transmembrane region" description="Helical" evidence="1">
    <location>
        <begin position="39"/>
        <end position="59"/>
    </location>
</feature>
<comment type="caution">
    <text evidence="2">The sequence shown here is derived from an EMBL/GenBank/DDBJ whole genome shotgun (WGS) entry which is preliminary data.</text>
</comment>
<keyword evidence="1" id="KW-0812">Transmembrane</keyword>
<protein>
    <submittedName>
        <fullName evidence="2">Uncharacterized protein</fullName>
    </submittedName>
</protein>
<gene>
    <name evidence="2" type="ORF">HNQ61_001959</name>
</gene>
<evidence type="ECO:0000313" key="3">
    <source>
        <dbReference type="Proteomes" id="UP000582837"/>
    </source>
</evidence>
<keyword evidence="3" id="KW-1185">Reference proteome</keyword>
<evidence type="ECO:0000313" key="2">
    <source>
        <dbReference type="EMBL" id="MBB6070340.1"/>
    </source>
</evidence>